<feature type="domain" description="AB hydrolase-1" evidence="1">
    <location>
        <begin position="24"/>
        <end position="272"/>
    </location>
</feature>
<keyword evidence="2" id="KW-0378">Hydrolase</keyword>
<proteinExistence type="predicted"/>
<dbReference type="GO" id="GO:0016787">
    <property type="term" value="F:hydrolase activity"/>
    <property type="evidence" value="ECO:0007669"/>
    <property type="project" value="UniProtKB-KW"/>
</dbReference>
<evidence type="ECO:0000313" key="2">
    <source>
        <dbReference type="EMBL" id="MBQ0851232.1"/>
    </source>
</evidence>
<dbReference type="EMBL" id="JAGPYQ010000001">
    <property type="protein sequence ID" value="MBQ0851232.1"/>
    <property type="molecule type" value="Genomic_DNA"/>
</dbReference>
<reference evidence="2 3" key="1">
    <citation type="submission" date="2021-04" db="EMBL/GenBank/DDBJ databases">
        <authorList>
            <person name="Tang X."/>
            <person name="Zhou X."/>
            <person name="Chen X."/>
            <person name="Cernava T."/>
            <person name="Zhang C."/>
        </authorList>
    </citation>
    <scope>NUCLEOTIDE SEQUENCE [LARGE SCALE GENOMIC DNA]</scope>
    <source>
        <strain evidence="2 3">BH-SS-21</strain>
    </source>
</reference>
<dbReference type="RefSeq" id="WP_210885809.1">
    <property type="nucleotide sequence ID" value="NZ_JAGPYQ010000001.1"/>
</dbReference>
<dbReference type="InterPro" id="IPR050471">
    <property type="entry name" value="AB_hydrolase"/>
</dbReference>
<accession>A0A941B8W9</accession>
<name>A0A941B8W9_9ACTN</name>
<dbReference type="PANTHER" id="PTHR43433:SF5">
    <property type="entry name" value="AB HYDROLASE-1 DOMAIN-CONTAINING PROTEIN"/>
    <property type="match status" value="1"/>
</dbReference>
<dbReference type="InterPro" id="IPR000073">
    <property type="entry name" value="AB_hydrolase_1"/>
</dbReference>
<dbReference type="AlphaFoldDB" id="A0A941B8W9"/>
<evidence type="ECO:0000259" key="1">
    <source>
        <dbReference type="Pfam" id="PF00561"/>
    </source>
</evidence>
<dbReference type="Proteomes" id="UP000677413">
    <property type="component" value="Unassembled WGS sequence"/>
</dbReference>
<dbReference type="Pfam" id="PF00561">
    <property type="entry name" value="Abhydrolase_1"/>
    <property type="match status" value="1"/>
</dbReference>
<dbReference type="SUPFAM" id="SSF53474">
    <property type="entry name" value="alpha/beta-Hydrolases"/>
    <property type="match status" value="1"/>
</dbReference>
<dbReference type="PANTHER" id="PTHR43433">
    <property type="entry name" value="HYDROLASE, ALPHA/BETA FOLD FAMILY PROTEIN"/>
    <property type="match status" value="1"/>
</dbReference>
<dbReference type="InterPro" id="IPR029058">
    <property type="entry name" value="AB_hydrolase_fold"/>
</dbReference>
<sequence>MTTISTLDGRQLDMAVTGPADGIPLLFHHGTPGSVRPIRSMERAAHERGLRFVTFSRAGYGASTRAPGRAVVDVVPDVRAVLDHLGAPRCLVSGWSGGGPHALATAARLPDRVAGVLVIAGVAPYGLPEVDFLAGMGEGNIEEFGLTVRGEAALRPYLEREAAGLRDTDAAGLIAGMRSILSPIDRAALTEELGEDLAANFAEGLRLGVDGWLDDDLAFTRPWGFSLEEITVPGFVWQGSEDLMVPFAHGQWLAANLPRAVAHLEEGEGHLSVAVGAADRMLDELIRTL</sequence>
<keyword evidence="3" id="KW-1185">Reference proteome</keyword>
<dbReference type="Gene3D" id="3.40.50.1820">
    <property type="entry name" value="alpha/beta hydrolase"/>
    <property type="match status" value="1"/>
</dbReference>
<comment type="caution">
    <text evidence="2">The sequence shown here is derived from an EMBL/GenBank/DDBJ whole genome shotgun (WGS) entry which is preliminary data.</text>
</comment>
<evidence type="ECO:0000313" key="3">
    <source>
        <dbReference type="Proteomes" id="UP000677413"/>
    </source>
</evidence>
<organism evidence="2 3">
    <name type="scientific">Streptomyces liliiviolaceus</name>
    <dbReference type="NCBI Taxonomy" id="2823109"/>
    <lineage>
        <taxon>Bacteria</taxon>
        <taxon>Bacillati</taxon>
        <taxon>Actinomycetota</taxon>
        <taxon>Actinomycetes</taxon>
        <taxon>Kitasatosporales</taxon>
        <taxon>Streptomycetaceae</taxon>
        <taxon>Streptomyces</taxon>
    </lineage>
</organism>
<gene>
    <name evidence="2" type="ORF">J8N05_23980</name>
</gene>
<protein>
    <submittedName>
        <fullName evidence="2">Alpha/beta hydrolase</fullName>
    </submittedName>
</protein>